<accession>A0AAN6KR66</accession>
<dbReference type="EMBL" id="JASUXU010000031">
    <property type="protein sequence ID" value="KAK0319255.1"/>
    <property type="molecule type" value="Genomic_DNA"/>
</dbReference>
<dbReference type="Proteomes" id="UP001168146">
    <property type="component" value="Unassembled WGS sequence"/>
</dbReference>
<keyword evidence="4" id="KW-1185">Reference proteome</keyword>
<dbReference type="GO" id="GO:0008374">
    <property type="term" value="F:O-acyltransferase activity"/>
    <property type="evidence" value="ECO:0007669"/>
    <property type="project" value="TreeGrafter"/>
</dbReference>
<reference evidence="2" key="1">
    <citation type="submission" date="2021-12" db="EMBL/GenBank/DDBJ databases">
        <title>Black yeast isolated from Biological Soil Crust.</title>
        <authorList>
            <person name="Kurbessoian T."/>
        </authorList>
    </citation>
    <scope>NUCLEOTIDE SEQUENCE</scope>
    <source>
        <strain evidence="2">CCFEE 5208</strain>
    </source>
</reference>
<reference evidence="3" key="2">
    <citation type="submission" date="2023-06" db="EMBL/GenBank/DDBJ databases">
        <title>Black Yeasts Isolated from many extreme environments.</title>
        <authorList>
            <person name="Coleine C."/>
            <person name="Stajich J.E."/>
            <person name="Selbmann L."/>
        </authorList>
    </citation>
    <scope>NUCLEOTIDE SEQUENCE</scope>
    <source>
        <strain evidence="3">CCFEE 5200</strain>
    </source>
</reference>
<dbReference type="AlphaFoldDB" id="A0AAN6KR66"/>
<comment type="caution">
    <text evidence="3">The sequence shown here is derived from an EMBL/GenBank/DDBJ whole genome shotgun (WGS) entry which is preliminary data.</text>
</comment>
<dbReference type="InterPro" id="IPR001451">
    <property type="entry name" value="Hexapep"/>
</dbReference>
<dbReference type="SUPFAM" id="SSF51161">
    <property type="entry name" value="Trimeric LpxA-like enzymes"/>
    <property type="match status" value="1"/>
</dbReference>
<name>A0AAN6KR66_9PEZI</name>
<dbReference type="PANTHER" id="PTHR23416:SF54">
    <property type="entry name" value="ACETYLTRANSFERASE, CYSE_LACA_LPXA_NODL FAMILY (AFU_ORTHOLOGUE AFUA_2G08430)-RELATED"/>
    <property type="match status" value="1"/>
</dbReference>
<evidence type="ECO:0000313" key="4">
    <source>
        <dbReference type="Proteomes" id="UP001175353"/>
    </source>
</evidence>
<dbReference type="PANTHER" id="PTHR23416">
    <property type="entry name" value="SIALIC ACID SYNTHASE-RELATED"/>
    <property type="match status" value="1"/>
</dbReference>
<evidence type="ECO:0000256" key="1">
    <source>
        <dbReference type="SAM" id="Phobius"/>
    </source>
</evidence>
<proteinExistence type="predicted"/>
<dbReference type="Proteomes" id="UP001175353">
    <property type="component" value="Unassembled WGS sequence"/>
</dbReference>
<sequence>MSSESTPTETYQAEVRAFLTRQMSDISTTAEMNTEDGKSEHTEWEDLATFVASDEAQGDDGLYLVGAEAAGKQEPSKWTFFSGNDDEHRYRRLRCGMLLAAFNSQPLSASMQDRAKAWSELTKPDSYGASQLPERVPVVKSPFYIDYGNVRIAETAFIHRAVYLGDNPLPEAAIVIGEGAIICPNVQILTIKHDVDWRQRDGFNGPSWASGVTIGCHVYIANGATILPGCSIGDGCVVGAGAVVSQPIPAYHVAVGNPARAVWKVALDVPDAEDLIYQRDGDRMLVVQEGYKASEEALSRRLPDDDTQATDVLLESHQEDLNALPSIQFQRSMRAPSSQTYPATARSFGYRRREDLKSEKREIERAVIVDIALLVVAVVAGWTVVHFALY</sequence>
<dbReference type="Gene3D" id="2.160.10.10">
    <property type="entry name" value="Hexapeptide repeat proteins"/>
    <property type="match status" value="1"/>
</dbReference>
<dbReference type="EMBL" id="JAUJLE010000043">
    <property type="protein sequence ID" value="KAK0998287.1"/>
    <property type="molecule type" value="Genomic_DNA"/>
</dbReference>
<protein>
    <recommendedName>
        <fullName evidence="5">Mannose-1-phosphate guanylyltransferase</fullName>
    </recommendedName>
</protein>
<organism evidence="3 4">
    <name type="scientific">Friedmanniomyces endolithicus</name>
    <dbReference type="NCBI Taxonomy" id="329885"/>
    <lineage>
        <taxon>Eukaryota</taxon>
        <taxon>Fungi</taxon>
        <taxon>Dikarya</taxon>
        <taxon>Ascomycota</taxon>
        <taxon>Pezizomycotina</taxon>
        <taxon>Dothideomycetes</taxon>
        <taxon>Dothideomycetidae</taxon>
        <taxon>Mycosphaerellales</taxon>
        <taxon>Teratosphaeriaceae</taxon>
        <taxon>Friedmanniomyces</taxon>
    </lineage>
</organism>
<keyword evidence="1" id="KW-0472">Membrane</keyword>
<dbReference type="InterPro" id="IPR051159">
    <property type="entry name" value="Hexapeptide_acetyltransf"/>
</dbReference>
<keyword evidence="1" id="KW-0812">Transmembrane</keyword>
<gene>
    <name evidence="2" type="ORF">LTR82_009672</name>
    <name evidence="3" type="ORF">LTR91_006427</name>
</gene>
<evidence type="ECO:0000313" key="3">
    <source>
        <dbReference type="EMBL" id="KAK0998287.1"/>
    </source>
</evidence>
<dbReference type="InterPro" id="IPR011004">
    <property type="entry name" value="Trimer_LpxA-like_sf"/>
</dbReference>
<evidence type="ECO:0008006" key="5">
    <source>
        <dbReference type="Google" id="ProtNLM"/>
    </source>
</evidence>
<keyword evidence="1" id="KW-1133">Transmembrane helix</keyword>
<feature type="transmembrane region" description="Helical" evidence="1">
    <location>
        <begin position="367"/>
        <end position="389"/>
    </location>
</feature>
<evidence type="ECO:0000313" key="2">
    <source>
        <dbReference type="EMBL" id="KAK0319255.1"/>
    </source>
</evidence>
<dbReference type="Pfam" id="PF00132">
    <property type="entry name" value="Hexapep"/>
    <property type="match status" value="1"/>
</dbReference>